<comment type="similarity">
    <text evidence="2">Belongs to the HAD-like hydrolase superfamily. CbbY/CbbZ/Gph/YieH family.</text>
</comment>
<dbReference type="GO" id="GO:0046872">
    <property type="term" value="F:metal ion binding"/>
    <property type="evidence" value="ECO:0007669"/>
    <property type="project" value="UniProtKB-KW"/>
</dbReference>
<dbReference type="EMBL" id="JPRH01000002">
    <property type="protein sequence ID" value="KFF13426.1"/>
    <property type="molecule type" value="Genomic_DNA"/>
</dbReference>
<proteinExistence type="inferred from homology"/>
<dbReference type="Gene3D" id="3.40.50.1000">
    <property type="entry name" value="HAD superfamily/HAD-like"/>
    <property type="match status" value="1"/>
</dbReference>
<sequence length="220" mass="25081">MSLKAVLFDMDGVIVDTEPLHRKAYFNMFKDLGIEVSEDLYTSFTGYSTKKVSTTLIEKYNLDQSHEDLTNRKRVYFKDYFYHDAGFDLIPGVRKLIEHYYENGIQLIIASSASMATINMVFEKFGLEKYFNGKISGAELKESKPHPEVFLLAAEMAGEPLENCMVIEDSTNGILAAHRAHIFCAAYKSEHSVNQDYTLANITVSDYSELELDKISTYFK</sequence>
<dbReference type="PANTHER" id="PTHR46193">
    <property type="entry name" value="6-PHOSPHOGLUCONATE PHOSPHATASE"/>
    <property type="match status" value="1"/>
</dbReference>
<accession>A0A086A9R2</accession>
<keyword evidence="4" id="KW-0460">Magnesium</keyword>
<dbReference type="SFLD" id="SFLDG01135">
    <property type="entry name" value="C1.5.6:_HAD__Beta-PGM__Phospha"/>
    <property type="match status" value="1"/>
</dbReference>
<dbReference type="InterPro" id="IPR036412">
    <property type="entry name" value="HAD-like_sf"/>
</dbReference>
<dbReference type="InterPro" id="IPR006439">
    <property type="entry name" value="HAD-SF_hydro_IA"/>
</dbReference>
<dbReference type="AlphaFoldDB" id="A0A086A9R2"/>
<dbReference type="Proteomes" id="UP000028705">
    <property type="component" value="Unassembled WGS sequence"/>
</dbReference>
<evidence type="ECO:0000313" key="7">
    <source>
        <dbReference type="Proteomes" id="UP000028705"/>
    </source>
</evidence>
<keyword evidence="3" id="KW-0479">Metal-binding</keyword>
<evidence type="ECO:0000256" key="4">
    <source>
        <dbReference type="ARBA" id="ARBA00022842"/>
    </source>
</evidence>
<dbReference type="PANTHER" id="PTHR46193:SF18">
    <property type="entry name" value="HEXITOL PHOSPHATASE B"/>
    <property type="match status" value="1"/>
</dbReference>
<dbReference type="eggNOG" id="COG0637">
    <property type="taxonomic scope" value="Bacteria"/>
</dbReference>
<keyword evidence="7" id="KW-1185">Reference proteome</keyword>
<dbReference type="InterPro" id="IPR051600">
    <property type="entry name" value="Beta-PGM-like"/>
</dbReference>
<dbReference type="InterPro" id="IPR023214">
    <property type="entry name" value="HAD_sf"/>
</dbReference>
<dbReference type="RefSeq" id="WP_034710301.1">
    <property type="nucleotide sequence ID" value="NZ_JAODPJ010000003.1"/>
</dbReference>
<dbReference type="SUPFAM" id="SSF56784">
    <property type="entry name" value="HAD-like"/>
    <property type="match status" value="1"/>
</dbReference>
<evidence type="ECO:0000256" key="3">
    <source>
        <dbReference type="ARBA" id="ARBA00022723"/>
    </source>
</evidence>
<evidence type="ECO:0000256" key="2">
    <source>
        <dbReference type="ARBA" id="ARBA00006171"/>
    </source>
</evidence>
<gene>
    <name evidence="6" type="ORF">IW15_06420</name>
</gene>
<organism evidence="6 7">
    <name type="scientific">Chryseobacterium soli</name>
    <dbReference type="NCBI Taxonomy" id="445961"/>
    <lineage>
        <taxon>Bacteria</taxon>
        <taxon>Pseudomonadati</taxon>
        <taxon>Bacteroidota</taxon>
        <taxon>Flavobacteriia</taxon>
        <taxon>Flavobacteriales</taxon>
        <taxon>Weeksellaceae</taxon>
        <taxon>Chryseobacterium group</taxon>
        <taxon>Chryseobacterium</taxon>
    </lineage>
</organism>
<keyword evidence="6" id="KW-0547">Nucleotide-binding</keyword>
<comment type="caution">
    <text evidence="6">The sequence shown here is derived from an EMBL/GenBank/DDBJ whole genome shotgun (WGS) entry which is preliminary data.</text>
</comment>
<dbReference type="GO" id="GO:0005524">
    <property type="term" value="F:ATP binding"/>
    <property type="evidence" value="ECO:0007669"/>
    <property type="project" value="UniProtKB-KW"/>
</dbReference>
<dbReference type="NCBIfam" id="TIGR01509">
    <property type="entry name" value="HAD-SF-IA-v3"/>
    <property type="match status" value="1"/>
</dbReference>
<name>A0A086A9R2_9FLAO</name>
<evidence type="ECO:0000256" key="1">
    <source>
        <dbReference type="ARBA" id="ARBA00001946"/>
    </source>
</evidence>
<keyword evidence="6" id="KW-0067">ATP-binding</keyword>
<reference evidence="6 7" key="1">
    <citation type="submission" date="2014-07" db="EMBL/GenBank/DDBJ databases">
        <title>Genome of Chryseobacterium soli DSM 19298.</title>
        <authorList>
            <person name="Stropko S.J."/>
            <person name="Pipes S.E."/>
            <person name="Newman J."/>
        </authorList>
    </citation>
    <scope>NUCLEOTIDE SEQUENCE [LARGE SCALE GENOMIC DNA]</scope>
    <source>
        <strain evidence="6 7">DSM 19298</strain>
    </source>
</reference>
<dbReference type="SFLD" id="SFLDG01129">
    <property type="entry name" value="C1.5:_HAD__Beta-PGM__Phosphata"/>
    <property type="match status" value="1"/>
</dbReference>
<dbReference type="GO" id="GO:0003824">
    <property type="term" value="F:catalytic activity"/>
    <property type="evidence" value="ECO:0007669"/>
    <property type="project" value="UniProtKB-ARBA"/>
</dbReference>
<evidence type="ECO:0000313" key="6">
    <source>
        <dbReference type="EMBL" id="KFF13426.1"/>
    </source>
</evidence>
<keyword evidence="5" id="KW-0119">Carbohydrate metabolism</keyword>
<protein>
    <submittedName>
        <fullName evidence="6">ABC transporter ATP-binding protein</fullName>
    </submittedName>
</protein>
<dbReference type="InterPro" id="IPR023198">
    <property type="entry name" value="PGP-like_dom2"/>
</dbReference>
<dbReference type="Gene3D" id="1.10.150.240">
    <property type="entry name" value="Putative phosphatase, domain 2"/>
    <property type="match status" value="1"/>
</dbReference>
<dbReference type="Pfam" id="PF00702">
    <property type="entry name" value="Hydrolase"/>
    <property type="match status" value="1"/>
</dbReference>
<dbReference type="STRING" id="445961.IW15_06420"/>
<dbReference type="SFLD" id="SFLDS00003">
    <property type="entry name" value="Haloacid_Dehalogenase"/>
    <property type="match status" value="1"/>
</dbReference>
<evidence type="ECO:0000256" key="5">
    <source>
        <dbReference type="ARBA" id="ARBA00023277"/>
    </source>
</evidence>
<comment type="cofactor">
    <cofactor evidence="1">
        <name>Mg(2+)</name>
        <dbReference type="ChEBI" id="CHEBI:18420"/>
    </cofactor>
</comment>
<dbReference type="OrthoDB" id="9797743at2"/>